<reference evidence="3 4" key="1">
    <citation type="submission" date="2018-11" db="EMBL/GenBank/DDBJ databases">
        <authorList>
            <person name="Kleinhagauer T."/>
            <person name="Glaeser S.P."/>
            <person name="Spergser J."/>
            <person name="Ruckert C."/>
            <person name="Kaempfer P."/>
            <person name="Busse H.-J."/>
        </authorList>
    </citation>
    <scope>NUCLEOTIDE SEQUENCE [LARGE SCALE GENOMIC DNA]</scope>
    <source>
        <strain evidence="3 4">200CH</strain>
    </source>
</reference>
<proteinExistence type="predicted"/>
<sequence>MTAFPDANKYLPDEPLLDLPTAAEAMNAPVTRLITMVNNGTIIAVKDGGVKKIPARYLADNGEMNKFIVGLTALLKDGGWEETEILDYMFTNDPSLPGRPIDCLHGHLAREVMRRAQAMGF</sequence>
<dbReference type="OrthoDB" id="3784042at2"/>
<dbReference type="InterPro" id="IPR041098">
    <property type="entry name" value="Rv2175c_C"/>
</dbReference>
<dbReference type="EMBL" id="CP033896">
    <property type="protein sequence ID" value="AZA13963.1"/>
    <property type="molecule type" value="Genomic_DNA"/>
</dbReference>
<feature type="domain" description="Rv2175c C-terminal" evidence="1">
    <location>
        <begin position="68"/>
        <end position="120"/>
    </location>
</feature>
<keyword evidence="3" id="KW-0238">DNA-binding</keyword>
<evidence type="ECO:0000259" key="2">
    <source>
        <dbReference type="Pfam" id="PF21531"/>
    </source>
</evidence>
<dbReference type="Proteomes" id="UP000269019">
    <property type="component" value="Chromosome"/>
</dbReference>
<gene>
    <name evidence="3" type="ORF">CCHOA_07855</name>
</gene>
<protein>
    <submittedName>
        <fullName evidence="3">DNA-binding protein</fullName>
    </submittedName>
</protein>
<feature type="domain" description="DNA-binding protein Rv2175c wHTH" evidence="2">
    <location>
        <begin position="4"/>
        <end position="58"/>
    </location>
</feature>
<evidence type="ECO:0000313" key="4">
    <source>
        <dbReference type="Proteomes" id="UP000269019"/>
    </source>
</evidence>
<evidence type="ECO:0000259" key="1">
    <source>
        <dbReference type="Pfam" id="PF18367"/>
    </source>
</evidence>
<dbReference type="KEGG" id="ccho:CCHOA_07855"/>
<dbReference type="AlphaFoldDB" id="A0A3G6J861"/>
<accession>A0A3G6J861</accession>
<evidence type="ECO:0000313" key="3">
    <source>
        <dbReference type="EMBL" id="AZA13963.1"/>
    </source>
</evidence>
<dbReference type="RefSeq" id="WP_123928753.1">
    <property type="nucleotide sequence ID" value="NZ_CP033896.1"/>
</dbReference>
<name>A0A3G6J861_9CORY</name>
<dbReference type="InterPro" id="IPR048576">
    <property type="entry name" value="Rv2175c_wHTH"/>
</dbReference>
<dbReference type="Pfam" id="PF21531">
    <property type="entry name" value="Rv2175c_wHTH"/>
    <property type="match status" value="1"/>
</dbReference>
<keyword evidence="4" id="KW-1185">Reference proteome</keyword>
<organism evidence="3 4">
    <name type="scientific">Corynebacterium choanae</name>
    <dbReference type="NCBI Taxonomy" id="1862358"/>
    <lineage>
        <taxon>Bacteria</taxon>
        <taxon>Bacillati</taxon>
        <taxon>Actinomycetota</taxon>
        <taxon>Actinomycetes</taxon>
        <taxon>Mycobacteriales</taxon>
        <taxon>Corynebacteriaceae</taxon>
        <taxon>Corynebacterium</taxon>
    </lineage>
</organism>
<dbReference type="GO" id="GO:0003677">
    <property type="term" value="F:DNA binding"/>
    <property type="evidence" value="ECO:0007669"/>
    <property type="project" value="UniProtKB-KW"/>
</dbReference>
<dbReference type="Pfam" id="PF18367">
    <property type="entry name" value="Rv2175c_C"/>
    <property type="match status" value="1"/>
</dbReference>